<proteinExistence type="predicted"/>
<reference evidence="2 3" key="1">
    <citation type="submission" date="2017-05" db="EMBL/GenBank/DDBJ databases">
        <authorList>
            <person name="Varghese N."/>
            <person name="Submissions S."/>
        </authorList>
    </citation>
    <scope>NUCLEOTIDE SEQUENCE [LARGE SCALE GENOMIC DNA]</scope>
    <source>
        <strain evidence="2 3">DSM 25457</strain>
    </source>
</reference>
<dbReference type="EMBL" id="FXUG01000004">
    <property type="protein sequence ID" value="SMP53386.1"/>
    <property type="molecule type" value="Genomic_DNA"/>
</dbReference>
<evidence type="ECO:0000256" key="1">
    <source>
        <dbReference type="SAM" id="MobiDB-lite"/>
    </source>
</evidence>
<name>A0ABY1PYU3_9BACT</name>
<protein>
    <submittedName>
        <fullName evidence="2">Uncharacterized protein</fullName>
    </submittedName>
</protein>
<organism evidence="2 3">
    <name type="scientific">Neorhodopirellula lusitana</name>
    <dbReference type="NCBI Taxonomy" id="445327"/>
    <lineage>
        <taxon>Bacteria</taxon>
        <taxon>Pseudomonadati</taxon>
        <taxon>Planctomycetota</taxon>
        <taxon>Planctomycetia</taxon>
        <taxon>Pirellulales</taxon>
        <taxon>Pirellulaceae</taxon>
        <taxon>Neorhodopirellula</taxon>
    </lineage>
</organism>
<accession>A0ABY1PYU3</accession>
<feature type="region of interest" description="Disordered" evidence="1">
    <location>
        <begin position="146"/>
        <end position="166"/>
    </location>
</feature>
<evidence type="ECO:0000313" key="3">
    <source>
        <dbReference type="Proteomes" id="UP001158067"/>
    </source>
</evidence>
<evidence type="ECO:0000313" key="2">
    <source>
        <dbReference type="EMBL" id="SMP53386.1"/>
    </source>
</evidence>
<keyword evidence="3" id="KW-1185">Reference proteome</keyword>
<dbReference type="Proteomes" id="UP001158067">
    <property type="component" value="Unassembled WGS sequence"/>
</dbReference>
<sequence length="204" mass="22070">MICPAVSILVIATRESRQLMNRLPLSTRSAGRFLCRPVRIAAILAIVVLAATASESEAQAQCFGFQPYGFYQPYGIQYRSSVPTPPYFSVSPPVYYGTRHYRPYGVSPFSAPPQVSAGNSYQSQPAASGMRQRSYGGPVGNPFICVSNSPSTQSKNTNESGSVNTANELVSTNKSFVPGQVQSNPFVDTEVHFASRETAKTANR</sequence>
<gene>
    <name evidence="2" type="ORF">SAMN06265222_104103</name>
</gene>
<comment type="caution">
    <text evidence="2">The sequence shown here is derived from an EMBL/GenBank/DDBJ whole genome shotgun (WGS) entry which is preliminary data.</text>
</comment>